<reference evidence="4 5" key="1">
    <citation type="submission" date="2020-02" db="EMBL/GenBank/DDBJ databases">
        <title>Genome sequence of the type strain DSM 27180 of Arthrobacter silviterrae.</title>
        <authorList>
            <person name="Gao J."/>
            <person name="Sun J."/>
        </authorList>
    </citation>
    <scope>NUCLEOTIDE SEQUENCE [LARGE SCALE GENOMIC DNA]</scope>
    <source>
        <strain evidence="4 5">DSM 27180</strain>
    </source>
</reference>
<sequence>MTRHAARPFPAQPGQGPTGVERFRDGRPGQMDPVLLDTVRRSVLAESGPVTDLRVATAVRDSGRLLGAAGSLAAMDRIAAELNGLGPLQHLALDPEVTDIFVNAPNSVWLDRGAGPERAAVDFDGEGSLRALAVRLIAAGGRRLDDSSPCVDVKIAQGYRVHAVLPPISSSGTLLSIRIKRRQVFTIDELQAAGCVHPVMAVVLRKVISARLSFLVSGATGAGKTTLLSTLLGLCDPAERLVLIEDAAELEPDHPHVLTLEARHANTEGAGAIDLEELVRQALRMNPGRLIVGECRGLEVRELLMALNTGHSGGGGTIHANSATDVPARLAALGVLAGMSTDAVALQAASALDAVIHLDRTASGRVVSQLGVVELQGGRLQVVPALHVGDGAGMSDGGRAHSTGGQGARRAAMVLDAGPAWPGLARRLGLDPGLVAVAA</sequence>
<gene>
    <name evidence="4" type="ORF">G6N77_14980</name>
</gene>
<organism evidence="4 5">
    <name type="scientific">Arthrobacter silviterrae</name>
    <dbReference type="NCBI Taxonomy" id="2026658"/>
    <lineage>
        <taxon>Bacteria</taxon>
        <taxon>Bacillati</taxon>
        <taxon>Actinomycetota</taxon>
        <taxon>Actinomycetes</taxon>
        <taxon>Micrococcales</taxon>
        <taxon>Micrococcaceae</taxon>
        <taxon>Arthrobacter</taxon>
    </lineage>
</organism>
<comment type="caution">
    <text evidence="4">The sequence shown here is derived from an EMBL/GenBank/DDBJ whole genome shotgun (WGS) entry which is preliminary data.</text>
</comment>
<dbReference type="CDD" id="cd01130">
    <property type="entry name" value="VirB11-like_ATPase"/>
    <property type="match status" value="1"/>
</dbReference>
<feature type="region of interest" description="Disordered" evidence="2">
    <location>
        <begin position="1"/>
        <end position="30"/>
    </location>
</feature>
<dbReference type="Proteomes" id="UP000479226">
    <property type="component" value="Unassembled WGS sequence"/>
</dbReference>
<dbReference type="NCBIfam" id="TIGR03819">
    <property type="entry name" value="heli_sec_ATPase"/>
    <property type="match status" value="1"/>
</dbReference>
<dbReference type="Gene3D" id="3.40.50.300">
    <property type="entry name" value="P-loop containing nucleotide triphosphate hydrolases"/>
    <property type="match status" value="1"/>
</dbReference>
<feature type="domain" description="Bacterial type II secretion system protein E" evidence="3">
    <location>
        <begin position="83"/>
        <end position="360"/>
    </location>
</feature>
<dbReference type="InterPro" id="IPR001482">
    <property type="entry name" value="T2SS/T4SS_dom"/>
</dbReference>
<dbReference type="InterPro" id="IPR027417">
    <property type="entry name" value="P-loop_NTPase"/>
</dbReference>
<accession>A0ABX0DCU5</accession>
<evidence type="ECO:0000313" key="5">
    <source>
        <dbReference type="Proteomes" id="UP000479226"/>
    </source>
</evidence>
<dbReference type="PANTHER" id="PTHR30486:SF6">
    <property type="entry name" value="TYPE IV PILUS RETRACTATION ATPASE PILT"/>
    <property type="match status" value="1"/>
</dbReference>
<dbReference type="Gene3D" id="3.30.450.370">
    <property type="match status" value="1"/>
</dbReference>
<dbReference type="EMBL" id="JAAKZI010000029">
    <property type="protein sequence ID" value="NGN84748.1"/>
    <property type="molecule type" value="Genomic_DNA"/>
</dbReference>
<evidence type="ECO:0000259" key="3">
    <source>
        <dbReference type="Pfam" id="PF00437"/>
    </source>
</evidence>
<keyword evidence="5" id="KW-1185">Reference proteome</keyword>
<protein>
    <submittedName>
        <fullName evidence="4">TadA family conjugal transfer-associated ATPase</fullName>
    </submittedName>
</protein>
<comment type="similarity">
    <text evidence="1">Belongs to the GSP E family.</text>
</comment>
<dbReference type="PANTHER" id="PTHR30486">
    <property type="entry name" value="TWITCHING MOTILITY PROTEIN PILT"/>
    <property type="match status" value="1"/>
</dbReference>
<evidence type="ECO:0000256" key="2">
    <source>
        <dbReference type="SAM" id="MobiDB-lite"/>
    </source>
</evidence>
<proteinExistence type="inferred from homology"/>
<name>A0ABX0DCU5_9MICC</name>
<evidence type="ECO:0000256" key="1">
    <source>
        <dbReference type="ARBA" id="ARBA00006611"/>
    </source>
</evidence>
<evidence type="ECO:0000313" key="4">
    <source>
        <dbReference type="EMBL" id="NGN84748.1"/>
    </source>
</evidence>
<dbReference type="InterPro" id="IPR022399">
    <property type="entry name" value="TadA-like_ATPase"/>
</dbReference>
<dbReference type="InterPro" id="IPR050921">
    <property type="entry name" value="T4SS_GSP_E_ATPase"/>
</dbReference>
<dbReference type="Pfam" id="PF00437">
    <property type="entry name" value="T2SSE"/>
    <property type="match status" value="1"/>
</dbReference>
<dbReference type="SUPFAM" id="SSF52540">
    <property type="entry name" value="P-loop containing nucleoside triphosphate hydrolases"/>
    <property type="match status" value="1"/>
</dbReference>